<keyword evidence="3" id="KW-1185">Reference proteome</keyword>
<organism evidence="2 3">
    <name type="scientific">Flavobacterium frigoris</name>
    <dbReference type="NCBI Taxonomy" id="229204"/>
    <lineage>
        <taxon>Bacteria</taxon>
        <taxon>Pseudomonadati</taxon>
        <taxon>Bacteroidota</taxon>
        <taxon>Flavobacteriia</taxon>
        <taxon>Flavobacteriales</taxon>
        <taxon>Flavobacteriaceae</taxon>
        <taxon>Flavobacterium</taxon>
    </lineage>
</organism>
<gene>
    <name evidence="2" type="ORF">SAMN05444355_10812</name>
</gene>
<protein>
    <submittedName>
        <fullName evidence="2">Uncharacterized protein</fullName>
    </submittedName>
</protein>
<evidence type="ECO:0000313" key="3">
    <source>
        <dbReference type="Proteomes" id="UP000183658"/>
    </source>
</evidence>
<evidence type="ECO:0000256" key="1">
    <source>
        <dbReference type="SAM" id="Phobius"/>
    </source>
</evidence>
<evidence type="ECO:0000313" key="2">
    <source>
        <dbReference type="EMBL" id="SER20497.1"/>
    </source>
</evidence>
<feature type="transmembrane region" description="Helical" evidence="1">
    <location>
        <begin position="12"/>
        <end position="35"/>
    </location>
</feature>
<dbReference type="AlphaFoldDB" id="A0A1H9MAK9"/>
<keyword evidence="1" id="KW-1133">Transmembrane helix</keyword>
<dbReference type="EMBL" id="FOFZ01000008">
    <property type="protein sequence ID" value="SER20497.1"/>
    <property type="molecule type" value="Genomic_DNA"/>
</dbReference>
<keyword evidence="1" id="KW-0472">Membrane</keyword>
<reference evidence="3" key="1">
    <citation type="submission" date="2016-10" db="EMBL/GenBank/DDBJ databases">
        <authorList>
            <person name="Varghese N."/>
            <person name="Submissions S."/>
        </authorList>
    </citation>
    <scope>NUCLEOTIDE SEQUENCE [LARGE SCALE GENOMIC DNA]</scope>
    <source>
        <strain evidence="3">DSM 15719</strain>
    </source>
</reference>
<sequence>MKNIALVNWDNGSFIIVFVFGFVVLAIITSVILLMNNDKKKK</sequence>
<keyword evidence="1" id="KW-0812">Transmembrane</keyword>
<name>A0A1H9MAK9_FLAFI</name>
<accession>A0A1H9MAK9</accession>
<dbReference type="Proteomes" id="UP000183658">
    <property type="component" value="Unassembled WGS sequence"/>
</dbReference>
<proteinExistence type="predicted"/>